<dbReference type="GO" id="GO:0007019">
    <property type="term" value="P:microtubule depolymerization"/>
    <property type="evidence" value="ECO:0007669"/>
    <property type="project" value="TreeGrafter"/>
</dbReference>
<evidence type="ECO:0000313" key="3">
    <source>
        <dbReference type="Proteomes" id="UP000887013"/>
    </source>
</evidence>
<evidence type="ECO:0000256" key="1">
    <source>
        <dbReference type="SAM" id="Coils"/>
    </source>
</evidence>
<dbReference type="PRINTS" id="PR00345">
    <property type="entry name" value="STATHMIN"/>
</dbReference>
<proteinExistence type="predicted"/>
<dbReference type="GO" id="GO:0031175">
    <property type="term" value="P:neuron projection development"/>
    <property type="evidence" value="ECO:0007669"/>
    <property type="project" value="TreeGrafter"/>
</dbReference>
<gene>
    <name evidence="2" type="ORF">NPIL_326862</name>
</gene>
<evidence type="ECO:0008006" key="4">
    <source>
        <dbReference type="Google" id="ProtNLM"/>
    </source>
</evidence>
<feature type="coiled-coil region" evidence="1">
    <location>
        <begin position="156"/>
        <end position="395"/>
    </location>
</feature>
<reference evidence="2" key="1">
    <citation type="submission" date="2020-08" db="EMBL/GenBank/DDBJ databases">
        <title>Multicomponent nature underlies the extraordinary mechanical properties of spider dragline silk.</title>
        <authorList>
            <person name="Kono N."/>
            <person name="Nakamura H."/>
            <person name="Mori M."/>
            <person name="Yoshida Y."/>
            <person name="Ohtoshi R."/>
            <person name="Malay A.D."/>
            <person name="Moran D.A.P."/>
            <person name="Tomita M."/>
            <person name="Numata K."/>
            <person name="Arakawa K."/>
        </authorList>
    </citation>
    <scope>NUCLEOTIDE SEQUENCE</scope>
</reference>
<dbReference type="GO" id="GO:0031110">
    <property type="term" value="P:regulation of microtubule polymerization or depolymerization"/>
    <property type="evidence" value="ECO:0007669"/>
    <property type="project" value="InterPro"/>
</dbReference>
<keyword evidence="1" id="KW-0175">Coiled coil</keyword>
<dbReference type="AlphaFoldDB" id="A0A8X6NSJ9"/>
<evidence type="ECO:0000313" key="2">
    <source>
        <dbReference type="EMBL" id="GFT29592.1"/>
    </source>
</evidence>
<dbReference type="EMBL" id="BMAW01107497">
    <property type="protein sequence ID" value="GFT29592.1"/>
    <property type="molecule type" value="Genomic_DNA"/>
</dbReference>
<organism evidence="2 3">
    <name type="scientific">Nephila pilipes</name>
    <name type="common">Giant wood spider</name>
    <name type="synonym">Nephila maculata</name>
    <dbReference type="NCBI Taxonomy" id="299642"/>
    <lineage>
        <taxon>Eukaryota</taxon>
        <taxon>Metazoa</taxon>
        <taxon>Ecdysozoa</taxon>
        <taxon>Arthropoda</taxon>
        <taxon>Chelicerata</taxon>
        <taxon>Arachnida</taxon>
        <taxon>Araneae</taxon>
        <taxon>Araneomorphae</taxon>
        <taxon>Entelegynae</taxon>
        <taxon>Araneoidea</taxon>
        <taxon>Nephilidae</taxon>
        <taxon>Nephila</taxon>
    </lineage>
</organism>
<dbReference type="Gene3D" id="6.10.280.30">
    <property type="match status" value="4"/>
</dbReference>
<protein>
    <recommendedName>
        <fullName evidence="4">Stathmin-4</fullName>
    </recommendedName>
</protein>
<dbReference type="PANTHER" id="PTHR10104:SF1">
    <property type="entry name" value="STATHMIN, ISOFORM D"/>
    <property type="match status" value="1"/>
</dbReference>
<dbReference type="GO" id="GO:0015631">
    <property type="term" value="F:tubulin binding"/>
    <property type="evidence" value="ECO:0007669"/>
    <property type="project" value="TreeGrafter"/>
</dbReference>
<dbReference type="InterPro" id="IPR000956">
    <property type="entry name" value="Stathmin_fam"/>
</dbReference>
<dbReference type="InterPro" id="IPR036002">
    <property type="entry name" value="Stathmin_sf"/>
</dbReference>
<dbReference type="GO" id="GO:0043005">
    <property type="term" value="C:neuron projection"/>
    <property type="evidence" value="ECO:0007669"/>
    <property type="project" value="TreeGrafter"/>
</dbReference>
<dbReference type="OrthoDB" id="5986631at2759"/>
<comment type="caution">
    <text evidence="2">The sequence shown here is derived from an EMBL/GenBank/DDBJ whole genome shotgun (WGS) entry which is preliminary data.</text>
</comment>
<dbReference type="SUPFAM" id="SSF101494">
    <property type="entry name" value="Stathmin"/>
    <property type="match status" value="1"/>
</dbReference>
<dbReference type="GO" id="GO:0005737">
    <property type="term" value="C:cytoplasm"/>
    <property type="evidence" value="ECO:0007669"/>
    <property type="project" value="TreeGrafter"/>
</dbReference>
<sequence length="404" mass="47126">MFLFFQSETLIIHKVYDLGCDFAAEFISSSLGCDFAEECHSKQWFIVKRGELRVEHRNVKMVATTFITQTFTKSFLQCFCKTCQVPNVEKKVIAPPPRTTSNVVRRPPKKVAFLATEVRCSEHSKGGIKYELVLSEPVTESPKHVSLSPPKSNLSIEDIEKKLKAAEERRQSLELQKLSFVTEKLGNLETVKVKKEEFNHNFMQSSRENLEQKLESMKENRETHIKNIQEKAREIVTKVEEKRKGGDSPDREEKLEAIKRKLDTAQEQREAFLNNLQEKLKEHDKHIAEVKKQMEEQTESLREKSIKKLEVAQAKRESMLKEIQEKMKEHKSHILKVRQLNEVNQGEERLSQIQQKLNSAERKRTIQFQAMLEKLQEHERHIEEVRQKAMSVSNDENCKENLSG</sequence>
<keyword evidence="3" id="KW-1185">Reference proteome</keyword>
<accession>A0A8X6NSJ9</accession>
<name>A0A8X6NSJ9_NEPPI</name>
<dbReference type="PROSITE" id="PS51663">
    <property type="entry name" value="STATHMIN_3"/>
    <property type="match status" value="1"/>
</dbReference>
<dbReference type="Proteomes" id="UP000887013">
    <property type="component" value="Unassembled WGS sequence"/>
</dbReference>
<dbReference type="PANTHER" id="PTHR10104">
    <property type="entry name" value="STATHMIN"/>
    <property type="match status" value="1"/>
</dbReference>
<dbReference type="Pfam" id="PF00836">
    <property type="entry name" value="Stathmin"/>
    <property type="match status" value="2"/>
</dbReference>